<keyword evidence="4" id="KW-1185">Reference proteome</keyword>
<feature type="transmembrane region" description="Helical" evidence="2">
    <location>
        <begin position="178"/>
        <end position="198"/>
    </location>
</feature>
<keyword evidence="2" id="KW-0812">Transmembrane</keyword>
<feature type="transmembrane region" description="Helical" evidence="2">
    <location>
        <begin position="218"/>
        <end position="245"/>
    </location>
</feature>
<evidence type="ECO:0000256" key="2">
    <source>
        <dbReference type="SAM" id="Phobius"/>
    </source>
</evidence>
<feature type="compositionally biased region" description="Basic and acidic residues" evidence="1">
    <location>
        <begin position="377"/>
        <end position="389"/>
    </location>
</feature>
<evidence type="ECO:0000256" key="1">
    <source>
        <dbReference type="SAM" id="MobiDB-lite"/>
    </source>
</evidence>
<feature type="compositionally biased region" description="Pro residues" evidence="1">
    <location>
        <begin position="390"/>
        <end position="401"/>
    </location>
</feature>
<accession>A0A2K3QBE6</accession>
<dbReference type="Proteomes" id="UP000236621">
    <property type="component" value="Unassembled WGS sequence"/>
</dbReference>
<feature type="transmembrane region" description="Helical" evidence="2">
    <location>
        <begin position="95"/>
        <end position="120"/>
    </location>
</feature>
<dbReference type="STRING" id="45235.A0A2K3QBE6"/>
<feature type="transmembrane region" description="Helical" evidence="2">
    <location>
        <begin position="300"/>
        <end position="319"/>
    </location>
</feature>
<evidence type="ECO:0000313" key="3">
    <source>
        <dbReference type="EMBL" id="PNY24857.1"/>
    </source>
</evidence>
<feature type="transmembrane region" description="Helical" evidence="2">
    <location>
        <begin position="257"/>
        <end position="280"/>
    </location>
</feature>
<feature type="compositionally biased region" description="Basic and acidic residues" evidence="1">
    <location>
        <begin position="629"/>
        <end position="639"/>
    </location>
</feature>
<keyword evidence="2" id="KW-1133">Transmembrane helix</keyword>
<sequence>MDGHGWDRARVAELWSRDFDLGSNSEASQGFTFQSNTTSALMNGLKLAAEKSTRTSFVILAAVNALVAVATAVGIFCDCYIRAKRRDPGFRLRSSLLSVVGPTETFPFVLSCGIMIQGIIFAVAQSMGLDSLLILGCAPISQLMLPALFVTPYIQLVFGLETALRALRRYSFPQRRKWAVPTCLGIVAAGLIGTYVLTRFVVPPNFCYAELLWTVQRWSLGCFALLTIIALSLLIASLITIAGVYRTSAISETNRACASWMACYMVLAAVTMSVMIPFFWNLYSNEAGELGTHGKKLSVVAAVAVNLSGLTTGGLYLILRATRLGRIGPRGYDEFYSQKSKTGRSPSTPIHWYTKQMEQPVSPVRFQRTEMNADMADEARNEEKVDSRPRTPPAVQFPPPTVQSSPPTAPDAAHMPAATTRRPSIRKDSYNVFPPNQEAPDVKSTYLLPAATYNPTTKAMAPAEPPIDVLLPPPTIRTSRHMRVESFGSSATVQIGLRVSNIDDMPLVTSYYQAPYTGESTFLTDYGPTIPTDVDSSAVGATQGVDLENANKVLEGPSRPPEKLLPPVPLRTAKKDTKNDENETRPSLDVYSPLTQPRRESGHGNKTVIPRGSPTRPPPPPGPSWSSDGRPRFESMEWI</sequence>
<gene>
    <name evidence="3" type="ORF">TCAP_05209</name>
</gene>
<feature type="region of interest" description="Disordered" evidence="1">
    <location>
        <begin position="376"/>
        <end position="439"/>
    </location>
</feature>
<reference evidence="3 4" key="1">
    <citation type="submission" date="2017-08" db="EMBL/GenBank/DDBJ databases">
        <title>Harnessing the power of phylogenomics to disentangle the directionality and signatures of interkingdom host jumping in the parasitic fungal genus Tolypocladium.</title>
        <authorList>
            <person name="Quandt C.A."/>
            <person name="Patterson W."/>
            <person name="Spatafora J.W."/>
        </authorList>
    </citation>
    <scope>NUCLEOTIDE SEQUENCE [LARGE SCALE GENOMIC DNA]</scope>
    <source>
        <strain evidence="3 4">CBS 113982</strain>
    </source>
</reference>
<organism evidence="3 4">
    <name type="scientific">Tolypocladium capitatum</name>
    <dbReference type="NCBI Taxonomy" id="45235"/>
    <lineage>
        <taxon>Eukaryota</taxon>
        <taxon>Fungi</taxon>
        <taxon>Dikarya</taxon>
        <taxon>Ascomycota</taxon>
        <taxon>Pezizomycotina</taxon>
        <taxon>Sordariomycetes</taxon>
        <taxon>Hypocreomycetidae</taxon>
        <taxon>Hypocreales</taxon>
        <taxon>Ophiocordycipitaceae</taxon>
        <taxon>Tolypocladium</taxon>
    </lineage>
</organism>
<evidence type="ECO:0000313" key="4">
    <source>
        <dbReference type="Proteomes" id="UP000236621"/>
    </source>
</evidence>
<keyword evidence="2" id="KW-0472">Membrane</keyword>
<proteinExistence type="predicted"/>
<feature type="region of interest" description="Disordered" evidence="1">
    <location>
        <begin position="549"/>
        <end position="639"/>
    </location>
</feature>
<dbReference type="OrthoDB" id="5368516at2759"/>
<comment type="caution">
    <text evidence="3">The sequence shown here is derived from an EMBL/GenBank/DDBJ whole genome shotgun (WGS) entry which is preliminary data.</text>
</comment>
<protein>
    <submittedName>
        <fullName evidence="3">Uncharacterized protein</fullName>
    </submittedName>
</protein>
<feature type="compositionally biased region" description="Basic and acidic residues" evidence="1">
    <location>
        <begin position="573"/>
        <end position="586"/>
    </location>
</feature>
<feature type="transmembrane region" description="Helical" evidence="2">
    <location>
        <begin position="57"/>
        <end position="83"/>
    </location>
</feature>
<dbReference type="AlphaFoldDB" id="A0A2K3QBE6"/>
<dbReference type="EMBL" id="NRSZ01000835">
    <property type="protein sequence ID" value="PNY24857.1"/>
    <property type="molecule type" value="Genomic_DNA"/>
</dbReference>
<feature type="transmembrane region" description="Helical" evidence="2">
    <location>
        <begin position="132"/>
        <end position="158"/>
    </location>
</feature>
<name>A0A2K3QBE6_9HYPO</name>